<dbReference type="InterPro" id="IPR003593">
    <property type="entry name" value="AAA+_ATPase"/>
</dbReference>
<comment type="similarity">
    <text evidence="1">Belongs to the ABC transporter superfamily.</text>
</comment>
<comment type="caution">
    <text evidence="6">The sequence shown here is derived from an EMBL/GenBank/DDBJ whole genome shotgun (WGS) entry which is preliminary data.</text>
</comment>
<dbReference type="InterPro" id="IPR017871">
    <property type="entry name" value="ABC_transporter-like_CS"/>
</dbReference>
<dbReference type="PIRSF" id="PIRSF039085">
    <property type="entry name" value="ABC_ATPase_HisP"/>
    <property type="match status" value="1"/>
</dbReference>
<evidence type="ECO:0000259" key="5">
    <source>
        <dbReference type="PROSITE" id="PS50893"/>
    </source>
</evidence>
<dbReference type="Gene3D" id="3.40.50.300">
    <property type="entry name" value="P-loop containing nucleotide triphosphate hydrolases"/>
    <property type="match status" value="1"/>
</dbReference>
<proteinExistence type="inferred from homology"/>
<dbReference type="PANTHER" id="PTHR43166">
    <property type="entry name" value="AMINO ACID IMPORT ATP-BINDING PROTEIN"/>
    <property type="match status" value="1"/>
</dbReference>
<keyword evidence="7" id="KW-1185">Reference proteome</keyword>
<dbReference type="GO" id="GO:0005524">
    <property type="term" value="F:ATP binding"/>
    <property type="evidence" value="ECO:0007669"/>
    <property type="project" value="UniProtKB-KW"/>
</dbReference>
<evidence type="ECO:0000256" key="1">
    <source>
        <dbReference type="ARBA" id="ARBA00005417"/>
    </source>
</evidence>
<protein>
    <submittedName>
        <fullName evidence="6">Polar amino acid transport system ATP-binding protein</fullName>
    </submittedName>
</protein>
<dbReference type="RefSeq" id="WP_010314877.1">
    <property type="nucleotide sequence ID" value="NZ_CP061007.1"/>
</dbReference>
<dbReference type="CDD" id="cd03262">
    <property type="entry name" value="ABC_HisP_GlnQ"/>
    <property type="match status" value="1"/>
</dbReference>
<dbReference type="InterPro" id="IPR027417">
    <property type="entry name" value="P-loop_NTPase"/>
</dbReference>
<dbReference type="InterPro" id="IPR030679">
    <property type="entry name" value="ABC_ATPase_HisP-typ"/>
</dbReference>
<dbReference type="GO" id="GO:0015424">
    <property type="term" value="F:ABC-type amino acid transporter activity"/>
    <property type="evidence" value="ECO:0007669"/>
    <property type="project" value="InterPro"/>
</dbReference>
<dbReference type="EMBL" id="PJNB01000001">
    <property type="protein sequence ID" value="PKW16489.1"/>
    <property type="molecule type" value="Genomic_DNA"/>
</dbReference>
<dbReference type="PANTHER" id="PTHR43166:SF4">
    <property type="entry name" value="PHOSPHONATES IMPORT ATP-BINDING PROTEIN PHNC"/>
    <property type="match status" value="1"/>
</dbReference>
<keyword evidence="2" id="KW-0813">Transport</keyword>
<keyword evidence="4 6" id="KW-0067">ATP-binding</keyword>
<evidence type="ECO:0000256" key="3">
    <source>
        <dbReference type="ARBA" id="ARBA00022741"/>
    </source>
</evidence>
<evidence type="ECO:0000256" key="2">
    <source>
        <dbReference type="ARBA" id="ARBA00022448"/>
    </source>
</evidence>
<dbReference type="Pfam" id="PF00005">
    <property type="entry name" value="ABC_tran"/>
    <property type="match status" value="1"/>
</dbReference>
<dbReference type="PROSITE" id="PS50893">
    <property type="entry name" value="ABC_TRANSPORTER_2"/>
    <property type="match status" value="1"/>
</dbReference>
<evidence type="ECO:0000313" key="6">
    <source>
        <dbReference type="EMBL" id="PKW16489.1"/>
    </source>
</evidence>
<dbReference type="GO" id="GO:0016887">
    <property type="term" value="F:ATP hydrolysis activity"/>
    <property type="evidence" value="ECO:0007669"/>
    <property type="project" value="InterPro"/>
</dbReference>
<dbReference type="PROSITE" id="PS00211">
    <property type="entry name" value="ABC_TRANSPORTER_1"/>
    <property type="match status" value="1"/>
</dbReference>
<gene>
    <name evidence="6" type="ORF">A8926_4323</name>
</gene>
<dbReference type="OrthoDB" id="3513750at2"/>
<evidence type="ECO:0000256" key="4">
    <source>
        <dbReference type="ARBA" id="ARBA00022840"/>
    </source>
</evidence>
<dbReference type="Proteomes" id="UP000233786">
    <property type="component" value="Unassembled WGS sequence"/>
</dbReference>
<organism evidence="6 7">
    <name type="scientific">Saccharopolyspora spinosa</name>
    <dbReference type="NCBI Taxonomy" id="60894"/>
    <lineage>
        <taxon>Bacteria</taxon>
        <taxon>Bacillati</taxon>
        <taxon>Actinomycetota</taxon>
        <taxon>Actinomycetes</taxon>
        <taxon>Pseudonocardiales</taxon>
        <taxon>Pseudonocardiaceae</taxon>
        <taxon>Saccharopolyspora</taxon>
    </lineage>
</organism>
<keyword evidence="3" id="KW-0547">Nucleotide-binding</keyword>
<evidence type="ECO:0000313" key="7">
    <source>
        <dbReference type="Proteomes" id="UP000233786"/>
    </source>
</evidence>
<dbReference type="SMART" id="SM00382">
    <property type="entry name" value="AAA"/>
    <property type="match status" value="1"/>
</dbReference>
<dbReference type="AlphaFoldDB" id="A0A2N3Y0P3"/>
<dbReference type="STRING" id="994479.GCA_000194155_07272"/>
<accession>A0A2N3Y0P3</accession>
<feature type="domain" description="ABC transporter" evidence="5">
    <location>
        <begin position="7"/>
        <end position="253"/>
    </location>
</feature>
<reference evidence="6" key="1">
    <citation type="submission" date="2017-12" db="EMBL/GenBank/DDBJ databases">
        <title>Sequencing the genomes of 1000 Actinobacteria strains.</title>
        <authorList>
            <person name="Klenk H.-P."/>
        </authorList>
    </citation>
    <scope>NUCLEOTIDE SEQUENCE [LARGE SCALE GENOMIC DNA]</scope>
    <source>
        <strain evidence="6">DSM 44228</strain>
    </source>
</reference>
<dbReference type="InterPro" id="IPR003439">
    <property type="entry name" value="ABC_transporter-like_ATP-bd"/>
</dbReference>
<dbReference type="InterPro" id="IPR050086">
    <property type="entry name" value="MetN_ABC_transporter-like"/>
</dbReference>
<sequence>MSPLPILEARKVSKTIKHNTILEDVSIEVQKGETVCLLGPSGAGKTTFLRCLNYLEKPSSGAILLEGELLGYRLAKNQNHLVELTQREVARQRRSIGMVFQSFNLFSHKTVLENVIEAPVGVLGRPKAEAIAEAQELLATVGMEHKANDMPDRLSGGQQQRVAIARALAMHPKVMLFDEPTSALDPELVREVLEAMKKLVELGMTMIVVTHEVGFAREVASRAVFMEAGRIVEDGPAREVLSVSQNPRTKMFLQQVL</sequence>
<dbReference type="SUPFAM" id="SSF52540">
    <property type="entry name" value="P-loop containing nucleoside triphosphate hydrolases"/>
    <property type="match status" value="1"/>
</dbReference>
<name>A0A2N3Y0P3_SACSN</name>